<name>A0A383DB57_9ZZZZ</name>
<feature type="non-terminal residue" evidence="1">
    <location>
        <position position="1"/>
    </location>
</feature>
<reference evidence="1" key="1">
    <citation type="submission" date="2018-05" db="EMBL/GenBank/DDBJ databases">
        <authorList>
            <person name="Lanie J.A."/>
            <person name="Ng W.-L."/>
            <person name="Kazmierczak K.M."/>
            <person name="Andrzejewski T.M."/>
            <person name="Davidsen T.M."/>
            <person name="Wayne K.J."/>
            <person name="Tettelin H."/>
            <person name="Glass J.I."/>
            <person name="Rusch D."/>
            <person name="Podicherti R."/>
            <person name="Tsui H.-C.T."/>
            <person name="Winkler M.E."/>
        </authorList>
    </citation>
    <scope>NUCLEOTIDE SEQUENCE</scope>
</reference>
<accession>A0A383DB57</accession>
<sequence>VHDTEASGNVVSGLRRARVRPLAVLGIHLAADAVQ</sequence>
<organism evidence="1">
    <name type="scientific">marine metagenome</name>
    <dbReference type="NCBI Taxonomy" id="408172"/>
    <lineage>
        <taxon>unclassified sequences</taxon>
        <taxon>metagenomes</taxon>
        <taxon>ecological metagenomes</taxon>
    </lineage>
</organism>
<gene>
    <name evidence="1" type="ORF">METZ01_LOCUS494576</name>
</gene>
<dbReference type="AlphaFoldDB" id="A0A383DB57"/>
<evidence type="ECO:0000313" key="1">
    <source>
        <dbReference type="EMBL" id="SVE41722.1"/>
    </source>
</evidence>
<protein>
    <submittedName>
        <fullName evidence="1">Uncharacterized protein</fullName>
    </submittedName>
</protein>
<proteinExistence type="predicted"/>
<feature type="non-terminal residue" evidence="1">
    <location>
        <position position="35"/>
    </location>
</feature>
<dbReference type="EMBL" id="UINC01215831">
    <property type="protein sequence ID" value="SVE41722.1"/>
    <property type="molecule type" value="Genomic_DNA"/>
</dbReference>